<dbReference type="Pfam" id="PF06911">
    <property type="entry name" value="Senescence"/>
    <property type="match status" value="2"/>
</dbReference>
<feature type="domain" description="Senescence" evidence="2">
    <location>
        <begin position="249"/>
        <end position="335"/>
    </location>
</feature>
<protein>
    <submittedName>
        <fullName evidence="3">Senescence-associated protein-domain-containing protein</fullName>
    </submittedName>
</protein>
<accession>A0AA38LYW7</accession>
<organism evidence="3 4">
    <name type="scientific">Dioszegia hungarica</name>
    <dbReference type="NCBI Taxonomy" id="4972"/>
    <lineage>
        <taxon>Eukaryota</taxon>
        <taxon>Fungi</taxon>
        <taxon>Dikarya</taxon>
        <taxon>Basidiomycota</taxon>
        <taxon>Agaricomycotina</taxon>
        <taxon>Tremellomycetes</taxon>
        <taxon>Tremellales</taxon>
        <taxon>Bulleribasidiaceae</taxon>
        <taxon>Dioszegia</taxon>
    </lineage>
</organism>
<dbReference type="RefSeq" id="XP_052949498.1">
    <property type="nucleotide sequence ID" value="XM_053090917.1"/>
</dbReference>
<dbReference type="AlphaFoldDB" id="A0AA38LYW7"/>
<proteinExistence type="predicted"/>
<dbReference type="Proteomes" id="UP001164286">
    <property type="component" value="Unassembled WGS sequence"/>
</dbReference>
<evidence type="ECO:0000313" key="4">
    <source>
        <dbReference type="Proteomes" id="UP001164286"/>
    </source>
</evidence>
<feature type="domain" description="Senescence" evidence="2">
    <location>
        <begin position="449"/>
        <end position="541"/>
    </location>
</feature>
<dbReference type="InterPro" id="IPR009686">
    <property type="entry name" value="Senescence/spartin_C"/>
</dbReference>
<dbReference type="GO" id="GO:0005886">
    <property type="term" value="C:plasma membrane"/>
    <property type="evidence" value="ECO:0007669"/>
    <property type="project" value="TreeGrafter"/>
</dbReference>
<evidence type="ECO:0000256" key="1">
    <source>
        <dbReference type="SAM" id="MobiDB-lite"/>
    </source>
</evidence>
<dbReference type="EMBL" id="JAKWFO010000001">
    <property type="protein sequence ID" value="KAI9639721.1"/>
    <property type="molecule type" value="Genomic_DNA"/>
</dbReference>
<feature type="region of interest" description="Disordered" evidence="1">
    <location>
        <begin position="352"/>
        <end position="418"/>
    </location>
</feature>
<dbReference type="PANTHER" id="PTHR21068:SF43">
    <property type="entry name" value="SPARTIN"/>
    <property type="match status" value="1"/>
</dbReference>
<sequence length="629" mass="65959">MSRRQSLGPTSGTATPTSTEANGFLLLTIQHAVVKQVWEDDTMVLAQGEMRLECISLPIPGDIGKQTANPFAPSPSDPAVPTHDFWLVLNVSTFESPLIPTQFWTPLPKSLEGISYSFPSQTVPTARIVVTLPLPGSTAELEDLDSLEVLLRQYGCLGAEITALTDIEAPHMGMNAGPASQDMRGRLVLINEDSGEVVGELDQKLDIQEDKRIAQGDKDKPVMLDFGGEVDGYAPQVIVKTVPQEEMDDWILKGAHYMSKGILGFGAWSSKNMQTGADRFIRNTKAAEKPVHFSPTTKAGIRMTHNASVKTVKVAKTTLGKINDALSVVAEKAYTTTVEPAVDYYQTNSKIRKSFSSDRKPSPPPVPPRLPANSSSPMSEKQAYGSAAAPPPYRQPSPLSSGTSTPNKPPVPPKPAGLALDTRLSQLVSETKPAANMSLTPESAQASPDTHTPSSASSAKKRPFLNRLLLAGEVVLTSLEATAQDLITNGTTAASTAAGHKFGPEAGHATALLGGSVRNVAVVYIDVRGIGRKALLTGTAKGFVKARLKNGETVQIQAGGVQGPDGVAVDAGEAEIAPGGQGTVVVGMPQVGTGSGVAAVQGAHGGGGRQGMTSVDRETLEITSCTALA</sequence>
<dbReference type="InterPro" id="IPR045036">
    <property type="entry name" value="Spartin-like"/>
</dbReference>
<evidence type="ECO:0000259" key="2">
    <source>
        <dbReference type="Pfam" id="PF06911"/>
    </source>
</evidence>
<dbReference type="GO" id="GO:0051301">
    <property type="term" value="P:cell division"/>
    <property type="evidence" value="ECO:0007669"/>
    <property type="project" value="TreeGrafter"/>
</dbReference>
<name>A0AA38LYW7_9TREE</name>
<gene>
    <name evidence="3" type="ORF">MKK02DRAFT_40045</name>
</gene>
<dbReference type="PANTHER" id="PTHR21068">
    <property type="entry name" value="SPARTIN"/>
    <property type="match status" value="1"/>
</dbReference>
<reference evidence="3" key="1">
    <citation type="journal article" date="2022" name="G3 (Bethesda)">
        <title>High quality genome of the basidiomycete yeast Dioszegia hungarica PDD-24b-2 isolated from cloud water.</title>
        <authorList>
            <person name="Jarrige D."/>
            <person name="Haridas S."/>
            <person name="Bleykasten-Grosshans C."/>
            <person name="Joly M."/>
            <person name="Nadalig T."/>
            <person name="Sancelme M."/>
            <person name="Vuilleumier S."/>
            <person name="Grigoriev I.V."/>
            <person name="Amato P."/>
            <person name="Bringel F."/>
        </authorList>
    </citation>
    <scope>NUCLEOTIDE SEQUENCE</scope>
    <source>
        <strain evidence="3">PDD-24b-2</strain>
    </source>
</reference>
<comment type="caution">
    <text evidence="3">The sequence shown here is derived from an EMBL/GenBank/DDBJ whole genome shotgun (WGS) entry which is preliminary data.</text>
</comment>
<evidence type="ECO:0000313" key="3">
    <source>
        <dbReference type="EMBL" id="KAI9639721.1"/>
    </source>
</evidence>
<keyword evidence="4" id="KW-1185">Reference proteome</keyword>
<feature type="compositionally biased region" description="Polar residues" evidence="1">
    <location>
        <begin position="437"/>
        <end position="458"/>
    </location>
</feature>
<dbReference type="GeneID" id="77730122"/>
<feature type="region of interest" description="Disordered" evidence="1">
    <location>
        <begin position="437"/>
        <end position="459"/>
    </location>
</feature>